<dbReference type="EMBL" id="LN899825">
    <property type="protein sequence ID" value="CUV36668.1"/>
    <property type="molecule type" value="Genomic_DNA"/>
</dbReference>
<protein>
    <submittedName>
        <fullName evidence="3">Uncharacterized protein</fullName>
    </submittedName>
</protein>
<feature type="compositionally biased region" description="Low complexity" evidence="1">
    <location>
        <begin position="587"/>
        <end position="606"/>
    </location>
</feature>
<gene>
    <name evidence="3" type="ORF">RD1301_v1_240023</name>
    <name evidence="2" type="ORF">TD1301_v1_2280004</name>
</gene>
<evidence type="ECO:0000313" key="3">
    <source>
        <dbReference type="EMBL" id="CUV59085.1"/>
    </source>
</evidence>
<proteinExistence type="predicted"/>
<feature type="compositionally biased region" description="Low complexity" evidence="1">
    <location>
        <begin position="666"/>
        <end position="677"/>
    </location>
</feature>
<dbReference type="EMBL" id="LN899822">
    <property type="protein sequence ID" value="CUV59085.1"/>
    <property type="molecule type" value="Genomic_DNA"/>
</dbReference>
<feature type="compositionally biased region" description="Basic residues" evidence="1">
    <location>
        <begin position="574"/>
        <end position="585"/>
    </location>
</feature>
<feature type="compositionally biased region" description="Basic residues" evidence="1">
    <location>
        <begin position="126"/>
        <end position="152"/>
    </location>
</feature>
<feature type="compositionally biased region" description="Low complexity" evidence="1">
    <location>
        <begin position="458"/>
        <end position="487"/>
    </location>
</feature>
<feature type="compositionally biased region" description="Basic residues" evidence="1">
    <location>
        <begin position="165"/>
        <end position="187"/>
    </location>
</feature>
<evidence type="ECO:0000313" key="2">
    <source>
        <dbReference type="EMBL" id="CUV36668.1"/>
    </source>
</evidence>
<feature type="region of interest" description="Disordered" evidence="1">
    <location>
        <begin position="458"/>
        <end position="677"/>
    </location>
</feature>
<feature type="region of interest" description="Disordered" evidence="1">
    <location>
        <begin position="307"/>
        <end position="443"/>
    </location>
</feature>
<sequence length="751" mass="79052">MRCRRAGRSCTRRCRAWCWCRSRRTRCPTGPSSFRTTPRSSSRSPAGATPASTSTCSRSRRCCRATASWCAAPNAPCGCCIRSDTTTTPRCARSCTGTSTRPKTTGCNAKNRYRSTLHAAQPDHPRFRHRPCPGPRPGRRLHRVHGRDRRRQVHPDRRAGADARRARRCHRGARGRAARRHHRRVRHPPAGARLAGSARAARRRRHHPAAPHGRCRRPQQGLHQRRGRHAGAVARGRRTAGRHPRPACAPAAAQDRCPAPPARCPCGAGRRGARGRRAVSRMAGGGPPARGGRATVARSAARARARGMAGQRIAEARPAAGRVGRSPGRASPPVARGQPDRGHARGAGYAVRSGQRRAHAARCGGARPAGPGRDRPGAGRRAGRAGARAGAGPGSRAFARPLRRPRRTGSGPAGRGRRTPAGAAHHGAQIPRRPRDPACRADAAAGAAGRIAGRLRPGRAAGARGANPCGLSASRAGAVARASQSRARTGRRRDRRHAGAVDGGRAVRDRAASAGTGRRGRAGAGGVPGRRTCGRVAASAGQGGLGRRTRPDQPGDLGDRQRGQPDPDADLRRGRLRHRRRRGRGGRPAAARTGHTPPGAVRDPPAAGGGAGQPPRAGRQADRGRQHALRPGGARCHRPRRRDRPHAGRRIADRHHAPPRRRNARRGPGASGARAGRAAEIPARGPVIAYTDNIAAHITVPSSGEPTFQPQGEFHGPTGCPIPFLAVVRPARAGGGTGPVPAGCLQVGAGD</sequence>
<name>A0A0S4X6W5_RALSL</name>
<reference evidence="3" key="1">
    <citation type="submission" date="2015-10" db="EMBL/GenBank/DDBJ databases">
        <authorList>
            <person name="Gilbert D.G."/>
        </authorList>
    </citation>
    <scope>NUCLEOTIDE SEQUENCE</scope>
    <source>
        <strain evidence="3">Phyl III-seqv23</strain>
    </source>
</reference>
<feature type="compositionally biased region" description="Basic and acidic residues" evidence="1">
    <location>
        <begin position="549"/>
        <end position="573"/>
    </location>
</feature>
<feature type="region of interest" description="Disordered" evidence="1">
    <location>
        <begin position="123"/>
        <end position="295"/>
    </location>
</feature>
<feature type="compositionally biased region" description="Basic residues" evidence="1">
    <location>
        <begin position="635"/>
        <end position="649"/>
    </location>
</feature>
<feature type="compositionally biased region" description="Low complexity" evidence="1">
    <location>
        <begin position="361"/>
        <end position="371"/>
    </location>
</feature>
<feature type="compositionally biased region" description="Low complexity" evidence="1">
    <location>
        <begin position="384"/>
        <end position="400"/>
    </location>
</feature>
<feature type="compositionally biased region" description="Basic residues" evidence="1">
    <location>
        <begin position="488"/>
        <end position="498"/>
    </location>
</feature>
<feature type="compositionally biased region" description="Basic residues" evidence="1">
    <location>
        <begin position="200"/>
        <end position="245"/>
    </location>
</feature>
<accession>A0A0S4X6W5</accession>
<dbReference type="AlphaFoldDB" id="A0A0S4X6W5"/>
<feature type="compositionally biased region" description="Basic and acidic residues" evidence="1">
    <location>
        <begin position="153"/>
        <end position="164"/>
    </location>
</feature>
<feature type="compositionally biased region" description="Low complexity" evidence="1">
    <location>
        <begin position="419"/>
        <end position="428"/>
    </location>
</feature>
<evidence type="ECO:0000256" key="1">
    <source>
        <dbReference type="SAM" id="MobiDB-lite"/>
    </source>
</evidence>
<feature type="region of interest" description="Disordered" evidence="1">
    <location>
        <begin position="28"/>
        <end position="56"/>
    </location>
</feature>
<feature type="compositionally biased region" description="Low complexity" evidence="1">
    <location>
        <begin position="246"/>
        <end position="257"/>
    </location>
</feature>
<feature type="compositionally biased region" description="Low complexity" evidence="1">
    <location>
        <begin position="188"/>
        <end position="199"/>
    </location>
</feature>
<organism evidence="3">
    <name type="scientific">Ralstonia solanacearum</name>
    <name type="common">Pseudomonas solanacearum</name>
    <dbReference type="NCBI Taxonomy" id="305"/>
    <lineage>
        <taxon>Bacteria</taxon>
        <taxon>Pseudomonadati</taxon>
        <taxon>Pseudomonadota</taxon>
        <taxon>Betaproteobacteria</taxon>
        <taxon>Burkholderiales</taxon>
        <taxon>Burkholderiaceae</taxon>
        <taxon>Ralstonia</taxon>
        <taxon>Ralstonia solanacearum species complex</taxon>
    </lineage>
</organism>